<dbReference type="GO" id="GO:0003824">
    <property type="term" value="F:catalytic activity"/>
    <property type="evidence" value="ECO:0007669"/>
    <property type="project" value="InterPro"/>
</dbReference>
<dbReference type="InterPro" id="IPR036691">
    <property type="entry name" value="Endo/exonu/phosph_ase_sf"/>
</dbReference>
<gene>
    <name evidence="3" type="ORF">AVEN_85553_1</name>
</gene>
<comment type="caution">
    <text evidence="3">The sequence shown here is derived from an EMBL/GenBank/DDBJ whole genome shotgun (WGS) entry which is preliminary data.</text>
</comment>
<sequence>MAKSAKNSQKDTVNPSSKLQVTMSFRQRLNSATSSSVVSLDTTNYEEASITELLSSLRDIINEGTTTSKKEGSQFRTFLKMDLILKDNKLVHALEFRFYSPPSHQNSKKVENTDSPTNIATRIPGNQKPEAQLPEHSTPKPAEVTNAAPMNHNKDTNFASVLKKNLKINQPKSKKPTILVYRKKTNQQKKENLEVILRKELSSNEVFLQNVKPVRNDGIAIIYIVTVQQPYLQNEAINGFPGNWKTVDNPLTVISAYSSSYASIQQTLQELSEVKESIKNEHILIGADLNVHNTLWGYENNDTRDNDILDFILANDLFILNTPDSPPTYVHHQSRGWPDLTLCSEAIARQSTNWEVLDIPSLSDHNYILTIFSSNCNSLNYRRYKTPHGNYKKFLKSIAPHIP</sequence>
<evidence type="ECO:0000256" key="1">
    <source>
        <dbReference type="SAM" id="MobiDB-lite"/>
    </source>
</evidence>
<feature type="domain" description="Endonuclease/exonuclease/phosphatase" evidence="2">
    <location>
        <begin position="252"/>
        <end position="368"/>
    </location>
</feature>
<dbReference type="PANTHER" id="PTHR33273">
    <property type="entry name" value="DOMAIN-CONTAINING PROTEIN, PUTATIVE-RELATED"/>
    <property type="match status" value="1"/>
</dbReference>
<dbReference type="PANTHER" id="PTHR33273:SF4">
    <property type="entry name" value="ENDONUCLEASE_EXONUCLEASE_PHOSPHATASE DOMAIN-CONTAINING PROTEIN"/>
    <property type="match status" value="1"/>
</dbReference>
<dbReference type="InterPro" id="IPR005135">
    <property type="entry name" value="Endo/exonuclease/phosphatase"/>
</dbReference>
<dbReference type="OrthoDB" id="6437148at2759"/>
<dbReference type="EMBL" id="BGPR01083290">
    <property type="protein sequence ID" value="GBL90743.1"/>
    <property type="molecule type" value="Genomic_DNA"/>
</dbReference>
<keyword evidence="4" id="KW-1185">Reference proteome</keyword>
<dbReference type="Pfam" id="PF14529">
    <property type="entry name" value="Exo_endo_phos_2"/>
    <property type="match status" value="1"/>
</dbReference>
<organism evidence="3 4">
    <name type="scientific">Araneus ventricosus</name>
    <name type="common">Orbweaver spider</name>
    <name type="synonym">Epeira ventricosa</name>
    <dbReference type="NCBI Taxonomy" id="182803"/>
    <lineage>
        <taxon>Eukaryota</taxon>
        <taxon>Metazoa</taxon>
        <taxon>Ecdysozoa</taxon>
        <taxon>Arthropoda</taxon>
        <taxon>Chelicerata</taxon>
        <taxon>Arachnida</taxon>
        <taxon>Araneae</taxon>
        <taxon>Araneomorphae</taxon>
        <taxon>Entelegynae</taxon>
        <taxon>Araneoidea</taxon>
        <taxon>Araneidae</taxon>
        <taxon>Araneus</taxon>
    </lineage>
</organism>
<dbReference type="AlphaFoldDB" id="A0A4Y2BFJ1"/>
<dbReference type="Gene3D" id="3.60.10.10">
    <property type="entry name" value="Endonuclease/exonuclease/phosphatase"/>
    <property type="match status" value="1"/>
</dbReference>
<evidence type="ECO:0000313" key="3">
    <source>
        <dbReference type="EMBL" id="GBL90743.1"/>
    </source>
</evidence>
<evidence type="ECO:0000259" key="2">
    <source>
        <dbReference type="Pfam" id="PF14529"/>
    </source>
</evidence>
<dbReference type="Proteomes" id="UP000499080">
    <property type="component" value="Unassembled WGS sequence"/>
</dbReference>
<feature type="region of interest" description="Disordered" evidence="1">
    <location>
        <begin position="101"/>
        <end position="152"/>
    </location>
</feature>
<accession>A0A4Y2BFJ1</accession>
<name>A0A4Y2BFJ1_ARAVE</name>
<proteinExistence type="predicted"/>
<protein>
    <recommendedName>
        <fullName evidence="2">Endonuclease/exonuclease/phosphatase domain-containing protein</fullName>
    </recommendedName>
</protein>
<dbReference type="SUPFAM" id="SSF56219">
    <property type="entry name" value="DNase I-like"/>
    <property type="match status" value="1"/>
</dbReference>
<reference evidence="3 4" key="1">
    <citation type="journal article" date="2019" name="Sci. Rep.">
        <title>Orb-weaving spider Araneus ventricosus genome elucidates the spidroin gene catalogue.</title>
        <authorList>
            <person name="Kono N."/>
            <person name="Nakamura H."/>
            <person name="Ohtoshi R."/>
            <person name="Moran D.A.P."/>
            <person name="Shinohara A."/>
            <person name="Yoshida Y."/>
            <person name="Fujiwara M."/>
            <person name="Mori M."/>
            <person name="Tomita M."/>
            <person name="Arakawa K."/>
        </authorList>
    </citation>
    <scope>NUCLEOTIDE SEQUENCE [LARGE SCALE GENOMIC DNA]</scope>
</reference>
<evidence type="ECO:0000313" key="4">
    <source>
        <dbReference type="Proteomes" id="UP000499080"/>
    </source>
</evidence>